<gene>
    <name evidence="10" type="ORF">ALOHA_HF4000001A02ctg1g15</name>
</gene>
<keyword evidence="5" id="KW-0819">tRNA processing</keyword>
<evidence type="ECO:0000256" key="3">
    <source>
        <dbReference type="ARBA" id="ARBA00012665"/>
    </source>
</evidence>
<proteinExistence type="inferred from homology"/>
<name>B3SZY1_9ZZZZ</name>
<dbReference type="SUPFAM" id="SSF52540">
    <property type="entry name" value="P-loop containing nucleoside triphosphate hydrolases"/>
    <property type="match status" value="2"/>
</dbReference>
<evidence type="ECO:0000313" key="10">
    <source>
        <dbReference type="EMBL" id="ABZ05890.1"/>
    </source>
</evidence>
<dbReference type="InterPro" id="IPR039657">
    <property type="entry name" value="Dimethylallyltransferase"/>
</dbReference>
<dbReference type="InterPro" id="IPR018022">
    <property type="entry name" value="IPT"/>
</dbReference>
<evidence type="ECO:0000256" key="5">
    <source>
        <dbReference type="ARBA" id="ARBA00022694"/>
    </source>
</evidence>
<evidence type="ECO:0000256" key="4">
    <source>
        <dbReference type="ARBA" id="ARBA00022679"/>
    </source>
</evidence>
<dbReference type="EC" id="2.5.1.75" evidence="3"/>
<dbReference type="GO" id="GO:0006400">
    <property type="term" value="P:tRNA modification"/>
    <property type="evidence" value="ECO:0007669"/>
    <property type="project" value="TreeGrafter"/>
</dbReference>
<dbReference type="NCBIfam" id="TIGR00174">
    <property type="entry name" value="miaA"/>
    <property type="match status" value="1"/>
</dbReference>
<comment type="cofactor">
    <cofactor evidence="1">
        <name>Mg(2+)</name>
        <dbReference type="ChEBI" id="CHEBI:18420"/>
    </cofactor>
</comment>
<dbReference type="Pfam" id="PF01715">
    <property type="entry name" value="IPPT"/>
    <property type="match status" value="1"/>
</dbReference>
<organism evidence="10">
    <name type="scientific">uncultured marine microorganism HF4000_001A02</name>
    <dbReference type="NCBI Taxonomy" id="455501"/>
    <lineage>
        <taxon>unclassified sequences</taxon>
        <taxon>environmental samples</taxon>
    </lineage>
</organism>
<sequence>MYLVIRDDHVTYMKKILTIIGPTASGKTAISVAMAKQIGGEIVSLDSRQIYKGMSIGTAQPSLEEKGGIPHHLIGIQNPGTEVAAGHYAEMVIKVVADIQKRKKIPIICGGAGLYYRAITKGIFEGSFSDVSIRKKLEKEYDIHGGDFMLERLQEVDPDYAENVHPNNKKRLVRALEIYELTEKSPSSHFQEQQISPTDTLDLFTIYLAWDRSILKDRIAERTEKMLSDGWVREVQNLLEAYPNKHLHPLDSIGYRQIISFINGELSESEMKSKIIIRTRQFAKRQIQWFRNEKVDLTINMNPNRMNEDIIKEILKGISY</sequence>
<protein>
    <recommendedName>
        <fullName evidence="3">tRNA dimethylallyltransferase</fullName>
        <ecNumber evidence="3">2.5.1.75</ecNumber>
    </recommendedName>
</protein>
<comment type="similarity">
    <text evidence="2">Belongs to the IPP transferase family.</text>
</comment>
<accession>B3SZY1</accession>
<evidence type="ECO:0000256" key="6">
    <source>
        <dbReference type="ARBA" id="ARBA00022741"/>
    </source>
</evidence>
<evidence type="ECO:0000256" key="9">
    <source>
        <dbReference type="ARBA" id="ARBA00049563"/>
    </source>
</evidence>
<dbReference type="PANTHER" id="PTHR11088:SF60">
    <property type="entry name" value="TRNA DIMETHYLALLYLTRANSFERASE"/>
    <property type="match status" value="1"/>
</dbReference>
<dbReference type="Gene3D" id="3.40.50.300">
    <property type="entry name" value="P-loop containing nucleotide triphosphate hydrolases"/>
    <property type="match status" value="1"/>
</dbReference>
<keyword evidence="8" id="KW-0460">Magnesium</keyword>
<evidence type="ECO:0000256" key="7">
    <source>
        <dbReference type="ARBA" id="ARBA00022840"/>
    </source>
</evidence>
<keyword evidence="7" id="KW-0067">ATP-binding</keyword>
<evidence type="ECO:0000256" key="2">
    <source>
        <dbReference type="ARBA" id="ARBA00005842"/>
    </source>
</evidence>
<dbReference type="PANTHER" id="PTHR11088">
    <property type="entry name" value="TRNA DIMETHYLALLYLTRANSFERASE"/>
    <property type="match status" value="1"/>
</dbReference>
<reference evidence="10" key="1">
    <citation type="journal article" date="2008" name="ISME J.">
        <title>Genomic patterns of recombination, clonal divergence and environment in marine microbial populations.</title>
        <authorList>
            <person name="Konstantinidis K.T."/>
            <person name="Delong E.F."/>
        </authorList>
    </citation>
    <scope>NUCLEOTIDE SEQUENCE</scope>
</reference>
<dbReference type="Gene3D" id="1.10.20.140">
    <property type="match status" value="1"/>
</dbReference>
<evidence type="ECO:0000256" key="1">
    <source>
        <dbReference type="ARBA" id="ARBA00001946"/>
    </source>
</evidence>
<dbReference type="GO" id="GO:0052381">
    <property type="term" value="F:tRNA dimethylallyltransferase activity"/>
    <property type="evidence" value="ECO:0007669"/>
    <property type="project" value="UniProtKB-EC"/>
</dbReference>
<evidence type="ECO:0000256" key="8">
    <source>
        <dbReference type="ARBA" id="ARBA00022842"/>
    </source>
</evidence>
<comment type="catalytic activity">
    <reaction evidence="9">
        <text>adenosine(37) in tRNA + dimethylallyl diphosphate = N(6)-dimethylallyladenosine(37) in tRNA + diphosphate</text>
        <dbReference type="Rhea" id="RHEA:26482"/>
        <dbReference type="Rhea" id="RHEA-COMP:10162"/>
        <dbReference type="Rhea" id="RHEA-COMP:10375"/>
        <dbReference type="ChEBI" id="CHEBI:33019"/>
        <dbReference type="ChEBI" id="CHEBI:57623"/>
        <dbReference type="ChEBI" id="CHEBI:74411"/>
        <dbReference type="ChEBI" id="CHEBI:74415"/>
        <dbReference type="EC" id="2.5.1.75"/>
    </reaction>
</comment>
<keyword evidence="4 10" id="KW-0808">Transferase</keyword>
<dbReference type="HAMAP" id="MF_00185">
    <property type="entry name" value="IPP_trans"/>
    <property type="match status" value="1"/>
</dbReference>
<dbReference type="InterPro" id="IPR027417">
    <property type="entry name" value="P-loop_NTPase"/>
</dbReference>
<dbReference type="GO" id="GO:0005524">
    <property type="term" value="F:ATP binding"/>
    <property type="evidence" value="ECO:0007669"/>
    <property type="project" value="UniProtKB-KW"/>
</dbReference>
<dbReference type="AlphaFoldDB" id="B3SZY1"/>
<keyword evidence="6" id="KW-0547">Nucleotide-binding</keyword>
<dbReference type="EMBL" id="EU016560">
    <property type="protein sequence ID" value="ABZ05890.1"/>
    <property type="molecule type" value="Genomic_DNA"/>
</dbReference>